<keyword evidence="6 10" id="KW-0067">ATP-binding</keyword>
<feature type="region of interest" description="Disordered" evidence="11">
    <location>
        <begin position="377"/>
        <end position="447"/>
    </location>
</feature>
<evidence type="ECO:0000256" key="8">
    <source>
        <dbReference type="ARBA" id="ARBA00023235"/>
    </source>
</evidence>
<keyword evidence="5 15" id="KW-0418">Kinase</keyword>
<dbReference type="Pfam" id="PF00069">
    <property type="entry name" value="Pkinase"/>
    <property type="match status" value="1"/>
</dbReference>
<dbReference type="RefSeq" id="WP_260217736.1">
    <property type="nucleotide sequence ID" value="NZ_JAJAGO010000004.1"/>
</dbReference>
<evidence type="ECO:0000256" key="9">
    <source>
        <dbReference type="PROSITE-ProRule" id="PRU00277"/>
    </source>
</evidence>
<keyword evidence="12" id="KW-0472">Membrane</keyword>
<keyword evidence="12" id="KW-0812">Transmembrane</keyword>
<sequence>MKPMETGDPGSIGAYRLVGRLGSGGMGEVFLGQAPDGRLAAIKAARAELSDDVAFRRRFAREVEAARRVDARFTAAVLEADPDARRPWLATEYIPGVSVTAAVVERGPLPEDAQRALLAGIATALAAIHAVGLTHRDLKPSNVLLADDGPRVIDFGIARSVEQSQITRTGQSPGTPGYMAPEQLRGGDVGPHTDVYALGATLVYAATGRGPYGDGDMFAMIYRTMEQAPDLDGVPESLRRAVARCLAKDAAERPTVAQLRTEFAVPATVAEGRWLPPGISPAPGYPHLRHEDTGDFLLPPPASASPPVVTPSAVAPPSPGMPPAPPSPVLPSPVPPSPAPGGKRLSRRSLLAVAAAGAVAVGGGAVAAVWALGDEGAAQGARGTRSPGGESEGAEGEGARGEGRTDSDALDDPSDSPDPSRSGGSLPAITSGTGFGELPEVDTPMYKPSTELNARTLIRGDGRKVASGDHIETQYLMQVWGNSGVRDSSFTRNEPSVFELGAGKVIAGWDKALIGKRVGSRVQFSVPPKLGYGSKGLPSEDIGGDDTLLFVVDIMKVGD</sequence>
<organism evidence="15 16">
    <name type="scientific">Streptomyces gossypii</name>
    <dbReference type="NCBI Taxonomy" id="2883101"/>
    <lineage>
        <taxon>Bacteria</taxon>
        <taxon>Bacillati</taxon>
        <taxon>Actinomycetota</taxon>
        <taxon>Actinomycetes</taxon>
        <taxon>Kitasatosporales</taxon>
        <taxon>Streptomycetaceae</taxon>
        <taxon>Streptomyces</taxon>
    </lineage>
</organism>
<dbReference type="GO" id="GO:0016301">
    <property type="term" value="F:kinase activity"/>
    <property type="evidence" value="ECO:0007669"/>
    <property type="project" value="UniProtKB-KW"/>
</dbReference>
<dbReference type="EMBL" id="JAJAGO010000004">
    <property type="protein sequence ID" value="MCT2590442.1"/>
    <property type="molecule type" value="Genomic_DNA"/>
</dbReference>
<evidence type="ECO:0000256" key="12">
    <source>
        <dbReference type="SAM" id="Phobius"/>
    </source>
</evidence>
<dbReference type="InterPro" id="IPR046357">
    <property type="entry name" value="PPIase_dom_sf"/>
</dbReference>
<keyword evidence="16" id="KW-1185">Reference proteome</keyword>
<gene>
    <name evidence="15" type="ORF">LHJ74_11060</name>
</gene>
<comment type="catalytic activity">
    <reaction evidence="1 9">
        <text>[protein]-peptidylproline (omega=180) = [protein]-peptidylproline (omega=0)</text>
        <dbReference type="Rhea" id="RHEA:16237"/>
        <dbReference type="Rhea" id="RHEA-COMP:10747"/>
        <dbReference type="Rhea" id="RHEA-COMP:10748"/>
        <dbReference type="ChEBI" id="CHEBI:83833"/>
        <dbReference type="ChEBI" id="CHEBI:83834"/>
        <dbReference type="EC" id="5.2.1.8"/>
    </reaction>
</comment>
<name>A0ABT2JRC1_9ACTN</name>
<feature type="compositionally biased region" description="Pro residues" evidence="11">
    <location>
        <begin position="314"/>
        <end position="339"/>
    </location>
</feature>
<keyword evidence="12" id="KW-1133">Transmembrane helix</keyword>
<dbReference type="PANTHER" id="PTHR43289">
    <property type="entry name" value="MITOGEN-ACTIVATED PROTEIN KINASE KINASE KINASE 20-RELATED"/>
    <property type="match status" value="1"/>
</dbReference>
<evidence type="ECO:0000259" key="14">
    <source>
        <dbReference type="PROSITE" id="PS50059"/>
    </source>
</evidence>
<dbReference type="CDD" id="cd14014">
    <property type="entry name" value="STKc_PknB_like"/>
    <property type="match status" value="1"/>
</dbReference>
<feature type="binding site" evidence="10">
    <location>
        <position position="43"/>
    </location>
    <ligand>
        <name>ATP</name>
        <dbReference type="ChEBI" id="CHEBI:30616"/>
    </ligand>
</feature>
<protein>
    <recommendedName>
        <fullName evidence="2 9">peptidylprolyl isomerase</fullName>
        <ecNumber evidence="2 9">5.2.1.8</ecNumber>
    </recommendedName>
</protein>
<dbReference type="Gene3D" id="1.10.510.10">
    <property type="entry name" value="Transferase(Phosphotransferase) domain 1"/>
    <property type="match status" value="1"/>
</dbReference>
<evidence type="ECO:0000256" key="1">
    <source>
        <dbReference type="ARBA" id="ARBA00000971"/>
    </source>
</evidence>
<dbReference type="SUPFAM" id="SSF56112">
    <property type="entry name" value="Protein kinase-like (PK-like)"/>
    <property type="match status" value="1"/>
</dbReference>
<evidence type="ECO:0000256" key="6">
    <source>
        <dbReference type="ARBA" id="ARBA00022840"/>
    </source>
</evidence>
<feature type="compositionally biased region" description="Basic and acidic residues" evidence="11">
    <location>
        <begin position="397"/>
        <end position="407"/>
    </location>
</feature>
<evidence type="ECO:0000256" key="5">
    <source>
        <dbReference type="ARBA" id="ARBA00022777"/>
    </source>
</evidence>
<dbReference type="SUPFAM" id="SSF54534">
    <property type="entry name" value="FKBP-like"/>
    <property type="match status" value="1"/>
</dbReference>
<reference evidence="15 16" key="1">
    <citation type="submission" date="2021-10" db="EMBL/GenBank/DDBJ databases">
        <title>Streptomyces gossypii sp. nov., isolated from soil collected from cotton field.</title>
        <authorList>
            <person name="Ge X."/>
            <person name="Chen X."/>
            <person name="Liu W."/>
        </authorList>
    </citation>
    <scope>NUCLEOTIDE SEQUENCE [LARGE SCALE GENOMIC DNA]</scope>
    <source>
        <strain evidence="15 16">N2-109</strain>
    </source>
</reference>
<dbReference type="InterPro" id="IPR008271">
    <property type="entry name" value="Ser/Thr_kinase_AS"/>
</dbReference>
<proteinExistence type="predicted"/>
<keyword evidence="7 9" id="KW-0697">Rotamase</keyword>
<dbReference type="SMART" id="SM00220">
    <property type="entry name" value="S_TKc"/>
    <property type="match status" value="1"/>
</dbReference>
<feature type="compositionally biased region" description="Low complexity" evidence="11">
    <location>
        <begin position="417"/>
        <end position="427"/>
    </location>
</feature>
<evidence type="ECO:0000259" key="13">
    <source>
        <dbReference type="PROSITE" id="PS50011"/>
    </source>
</evidence>
<keyword evidence="8 9" id="KW-0413">Isomerase</keyword>
<dbReference type="Pfam" id="PF00254">
    <property type="entry name" value="FKBP_C"/>
    <property type="match status" value="1"/>
</dbReference>
<keyword evidence="3" id="KW-0808">Transferase</keyword>
<keyword evidence="4 10" id="KW-0547">Nucleotide-binding</keyword>
<dbReference type="EC" id="5.2.1.8" evidence="2 9"/>
<evidence type="ECO:0000313" key="16">
    <source>
        <dbReference type="Proteomes" id="UP001156389"/>
    </source>
</evidence>
<feature type="transmembrane region" description="Helical" evidence="12">
    <location>
        <begin position="350"/>
        <end position="372"/>
    </location>
</feature>
<dbReference type="Gene3D" id="3.10.50.40">
    <property type="match status" value="1"/>
</dbReference>
<evidence type="ECO:0000256" key="4">
    <source>
        <dbReference type="ARBA" id="ARBA00022741"/>
    </source>
</evidence>
<dbReference type="PROSITE" id="PS50059">
    <property type="entry name" value="FKBP_PPIASE"/>
    <property type="match status" value="1"/>
</dbReference>
<dbReference type="PROSITE" id="PS50011">
    <property type="entry name" value="PROTEIN_KINASE_DOM"/>
    <property type="match status" value="1"/>
</dbReference>
<evidence type="ECO:0000256" key="2">
    <source>
        <dbReference type="ARBA" id="ARBA00013194"/>
    </source>
</evidence>
<dbReference type="InterPro" id="IPR011009">
    <property type="entry name" value="Kinase-like_dom_sf"/>
</dbReference>
<feature type="domain" description="PPIase FKBP-type" evidence="14">
    <location>
        <begin position="468"/>
        <end position="558"/>
    </location>
</feature>
<comment type="caution">
    <text evidence="15">The sequence shown here is derived from an EMBL/GenBank/DDBJ whole genome shotgun (WGS) entry which is preliminary data.</text>
</comment>
<dbReference type="InterPro" id="IPR017441">
    <property type="entry name" value="Protein_kinase_ATP_BS"/>
</dbReference>
<evidence type="ECO:0000256" key="3">
    <source>
        <dbReference type="ARBA" id="ARBA00022679"/>
    </source>
</evidence>
<dbReference type="PROSITE" id="PS00107">
    <property type="entry name" value="PROTEIN_KINASE_ATP"/>
    <property type="match status" value="1"/>
</dbReference>
<dbReference type="Proteomes" id="UP001156389">
    <property type="component" value="Unassembled WGS sequence"/>
</dbReference>
<evidence type="ECO:0000256" key="10">
    <source>
        <dbReference type="PROSITE-ProRule" id="PRU10141"/>
    </source>
</evidence>
<feature type="region of interest" description="Disordered" evidence="11">
    <location>
        <begin position="283"/>
        <end position="344"/>
    </location>
</feature>
<dbReference type="Gene3D" id="3.30.200.20">
    <property type="entry name" value="Phosphorylase Kinase, domain 1"/>
    <property type="match status" value="1"/>
</dbReference>
<dbReference type="InterPro" id="IPR001179">
    <property type="entry name" value="PPIase_FKBP_dom"/>
</dbReference>
<evidence type="ECO:0000256" key="7">
    <source>
        <dbReference type="ARBA" id="ARBA00023110"/>
    </source>
</evidence>
<evidence type="ECO:0000256" key="11">
    <source>
        <dbReference type="SAM" id="MobiDB-lite"/>
    </source>
</evidence>
<dbReference type="PROSITE" id="PS00108">
    <property type="entry name" value="PROTEIN_KINASE_ST"/>
    <property type="match status" value="1"/>
</dbReference>
<evidence type="ECO:0000313" key="15">
    <source>
        <dbReference type="EMBL" id="MCT2590442.1"/>
    </source>
</evidence>
<feature type="domain" description="Protein kinase" evidence="13">
    <location>
        <begin position="15"/>
        <end position="264"/>
    </location>
</feature>
<accession>A0ABT2JRC1</accession>
<dbReference type="InterPro" id="IPR000719">
    <property type="entry name" value="Prot_kinase_dom"/>
</dbReference>
<dbReference type="PANTHER" id="PTHR43289:SF34">
    <property type="entry name" value="SERINE_THREONINE-PROTEIN KINASE YBDM-RELATED"/>
    <property type="match status" value="1"/>
</dbReference>